<protein>
    <submittedName>
        <fullName evidence="1">Ribulokinase</fullName>
    </submittedName>
</protein>
<reference evidence="1" key="1">
    <citation type="submission" date="2016-06" db="UniProtKB">
        <authorList>
            <consortium name="WormBaseParasite"/>
        </authorList>
    </citation>
    <scope>IDENTIFICATION</scope>
</reference>
<sequence>LLALIYARNCGAEVGKYLEEFTNEWSKAQYKYGLERRKQMFRRYVSLSRAVRKDPFE</sequence>
<evidence type="ECO:0000313" key="1">
    <source>
        <dbReference type="WBParaSite" id="GPUH_0000384401-mRNA-1"/>
    </source>
</evidence>
<accession>A0A183D546</accession>
<dbReference type="AlphaFoldDB" id="A0A183D546"/>
<organism evidence="1">
    <name type="scientific">Gongylonema pulchrum</name>
    <dbReference type="NCBI Taxonomy" id="637853"/>
    <lineage>
        <taxon>Eukaryota</taxon>
        <taxon>Metazoa</taxon>
        <taxon>Ecdysozoa</taxon>
        <taxon>Nematoda</taxon>
        <taxon>Chromadorea</taxon>
        <taxon>Rhabditida</taxon>
        <taxon>Spirurina</taxon>
        <taxon>Spiruromorpha</taxon>
        <taxon>Spiruroidea</taxon>
        <taxon>Gongylonematidae</taxon>
        <taxon>Gongylonema</taxon>
    </lineage>
</organism>
<proteinExistence type="predicted"/>
<name>A0A183D546_9BILA</name>
<dbReference type="WBParaSite" id="GPUH_0000384401-mRNA-1">
    <property type="protein sequence ID" value="GPUH_0000384401-mRNA-1"/>
    <property type="gene ID" value="GPUH_0000384401"/>
</dbReference>